<comment type="cofactor">
    <cofactor evidence="1">
        <name>Mg(2+)</name>
        <dbReference type="ChEBI" id="CHEBI:18420"/>
    </cofactor>
</comment>
<dbReference type="SUPFAM" id="SSF56784">
    <property type="entry name" value="HAD-like"/>
    <property type="match status" value="1"/>
</dbReference>
<sequence>MTDPIQGVASDSSSPSVSSSQITSTCLRSSSSVDPHEDKMSSSSSSPPLSFSSPSHPPPSSSSCSPPFSPTGKKAFLSSSFSTPLTQVSQSPPIVANSRSSTELMHSPPPSSEELPLFSAAHDDPVQSRSLRSVSSSSSSPPALSSSSSSQFTQLPPASLMMRGERNADEEDGEENDGEDEDQRNDPRCCPYSCSSVSSSSISSPVSSRMLGSRAGSFIQSDSLGGRFTSDHFLPLLSELFISLFRAHCFSSLVLSVLQAIEDEIVVDDVFRPYLTVTPAASCTEGEEGCSYTSSLSSSPGGDGAVSKRRGSFPSFSVLGDSFSSRRKGQEEEGGREEERGDPSGFPSGLLRRHSHQQYSCYRTCGGVVVEDLPAAEGEEQERDMTGEEKRTAQERGDDESDFRKEEEERRERGLERDRQEDDREERSKTENKKIEKDEKDSYEARCRRLEGETLREREIKDNDASKDKKNKREEEGVDDADGSLAKESPSILPVKKKNGKNKKDNEREMKKGSRPSRQPPLFCPPIISSFASFGSLGGGGSRGVFTFLSPLHRGSGSSLGGYSHSYNNGHVSSSSPSGVDRREGDTDGRGSGSASCGSCRLGGDMPFFTKLKLVEAFKRIDASIGLTKRKVVPPSFHECRTLLNLAQILESRSHLRLITMDGDETLYPDGANFTDLRIAKKIAALLQRGTKVAVVTAAGYGYEVQRYHERLAVLFEYFRENHISSEALGNFYLMGGESNYLMQLGPSFTLAPVPEDRWTFFRPRCCPIDSQRLLDVAEEALRRLSEDFKLRACILRKERAVGLIRRPPGLKKADHANGAYDEDESIFGCMHSGGMHRENLEEIVMRVRRIIRDELGPHMDVPWSAFNGGKDVWVDIGNKAEGVAMLQGLFQLSPKECLHVGDQFGASGNDLAARVCSPTVWISNPQETAAVLHELLLVTPPPLREALPSLDSNEQMEEKEKRKRKKEDDRGNKEKKEED</sequence>
<evidence type="ECO:0000256" key="10">
    <source>
        <dbReference type="ARBA" id="ARBA00022842"/>
    </source>
</evidence>
<feature type="compositionally biased region" description="Basic and acidic residues" evidence="13">
    <location>
        <begin position="328"/>
        <end position="342"/>
    </location>
</feature>
<feature type="region of interest" description="Disordered" evidence="13">
    <location>
        <begin position="1"/>
        <end position="190"/>
    </location>
</feature>
<feature type="compositionally biased region" description="Basic and acidic residues" evidence="13">
    <location>
        <begin position="957"/>
        <end position="980"/>
    </location>
</feature>
<keyword evidence="9" id="KW-0067">ATP-binding</keyword>
<comment type="caution">
    <text evidence="14">The sequence shown here is derived from an EMBL/GenBank/DDBJ whole genome shotgun (WGS) entry which is preliminary data.</text>
</comment>
<keyword evidence="8" id="KW-0378">Hydrolase</keyword>
<evidence type="ECO:0000256" key="12">
    <source>
        <dbReference type="ARBA" id="ARBA00047413"/>
    </source>
</evidence>
<feature type="compositionally biased region" description="Basic and acidic residues" evidence="13">
    <location>
        <begin position="580"/>
        <end position="589"/>
    </location>
</feature>
<keyword evidence="7" id="KW-0547">Nucleotide-binding</keyword>
<protein>
    <recommendedName>
        <fullName evidence="5">IMP-specific 5'-nucleotidase 1</fullName>
        <ecNumber evidence="4">3.1.3.99</ecNumber>
    </recommendedName>
</protein>
<feature type="compositionally biased region" description="Low complexity" evidence="13">
    <location>
        <begin position="289"/>
        <end position="300"/>
    </location>
</feature>
<evidence type="ECO:0000256" key="9">
    <source>
        <dbReference type="ARBA" id="ARBA00022840"/>
    </source>
</evidence>
<feature type="compositionally biased region" description="Basic and acidic residues" evidence="13">
    <location>
        <begin position="383"/>
        <end position="475"/>
    </location>
</feature>
<feature type="compositionally biased region" description="Polar residues" evidence="13">
    <location>
        <begin position="77"/>
        <end position="104"/>
    </location>
</feature>
<evidence type="ECO:0000256" key="1">
    <source>
        <dbReference type="ARBA" id="ARBA00001946"/>
    </source>
</evidence>
<feature type="region of interest" description="Disordered" evidence="13">
    <location>
        <begin position="944"/>
        <end position="980"/>
    </location>
</feature>
<keyword evidence="11" id="KW-0546">Nucleotide metabolism</keyword>
<dbReference type="GO" id="GO:0009117">
    <property type="term" value="P:nucleotide metabolic process"/>
    <property type="evidence" value="ECO:0007669"/>
    <property type="project" value="UniProtKB-KW"/>
</dbReference>
<evidence type="ECO:0000256" key="4">
    <source>
        <dbReference type="ARBA" id="ARBA00012894"/>
    </source>
</evidence>
<evidence type="ECO:0000256" key="2">
    <source>
        <dbReference type="ARBA" id="ARBA00005307"/>
    </source>
</evidence>
<feature type="region of interest" description="Disordered" evidence="13">
    <location>
        <begin position="568"/>
        <end position="596"/>
    </location>
</feature>
<evidence type="ECO:0000256" key="5">
    <source>
        <dbReference type="ARBA" id="ARBA00015544"/>
    </source>
</evidence>
<keyword evidence="10" id="KW-0460">Magnesium</keyword>
<organism evidence="14 15">
    <name type="scientific">Cystoisospora suis</name>
    <dbReference type="NCBI Taxonomy" id="483139"/>
    <lineage>
        <taxon>Eukaryota</taxon>
        <taxon>Sar</taxon>
        <taxon>Alveolata</taxon>
        <taxon>Apicomplexa</taxon>
        <taxon>Conoidasida</taxon>
        <taxon>Coccidia</taxon>
        <taxon>Eucoccidiorida</taxon>
        <taxon>Eimeriorina</taxon>
        <taxon>Sarcocystidae</taxon>
        <taxon>Cystoisospora</taxon>
    </lineage>
</organism>
<reference evidence="14 15" key="1">
    <citation type="journal article" date="2017" name="Int. J. Parasitol.">
        <title>The genome of the protozoan parasite Cystoisospora suis and a reverse vaccinology approach to identify vaccine candidates.</title>
        <authorList>
            <person name="Palmieri N."/>
            <person name="Shrestha A."/>
            <person name="Ruttkowski B."/>
            <person name="Beck T."/>
            <person name="Vogl C."/>
            <person name="Tomley F."/>
            <person name="Blake D.P."/>
            <person name="Joachim A."/>
        </authorList>
    </citation>
    <scope>NUCLEOTIDE SEQUENCE [LARGE SCALE GENOMIC DNA]</scope>
    <source>
        <strain evidence="14 15">Wien I</strain>
    </source>
</reference>
<dbReference type="PANTHER" id="PTHR28213:SF1">
    <property type="entry name" value="IMP-SPECIFIC 5'-NUCLEOTIDASE 1"/>
    <property type="match status" value="1"/>
</dbReference>
<dbReference type="InterPro" id="IPR036412">
    <property type="entry name" value="HAD-like_sf"/>
</dbReference>
<dbReference type="InterPro" id="IPR009453">
    <property type="entry name" value="ISN1"/>
</dbReference>
<evidence type="ECO:0000313" key="14">
    <source>
        <dbReference type="EMBL" id="PHJ22331.1"/>
    </source>
</evidence>
<feature type="region of interest" description="Disordered" evidence="13">
    <location>
        <begin position="284"/>
        <end position="351"/>
    </location>
</feature>
<dbReference type="GO" id="GO:0071592">
    <property type="term" value="P:nicotinic acid riboside biosynthetic process"/>
    <property type="evidence" value="ECO:0007669"/>
    <property type="project" value="TreeGrafter"/>
</dbReference>
<dbReference type="GeneID" id="94427225"/>
<dbReference type="RefSeq" id="XP_067924008.1">
    <property type="nucleotide sequence ID" value="XM_068064014.1"/>
</dbReference>
<dbReference type="Pfam" id="PF06437">
    <property type="entry name" value="ISN1"/>
    <property type="match status" value="1"/>
</dbReference>
<comment type="subunit">
    <text evidence="3">Homotetramer.</text>
</comment>
<feature type="region of interest" description="Disordered" evidence="13">
    <location>
        <begin position="376"/>
        <end position="522"/>
    </location>
</feature>
<dbReference type="GO" id="GO:0071590">
    <property type="term" value="P:nicotinamide riboside biosynthetic process"/>
    <property type="evidence" value="ECO:0007669"/>
    <property type="project" value="TreeGrafter"/>
</dbReference>
<keyword evidence="6" id="KW-0479">Metal-binding</keyword>
<dbReference type="OrthoDB" id="331168at2759"/>
<dbReference type="GO" id="GO:0006190">
    <property type="term" value="P:inosine salvage"/>
    <property type="evidence" value="ECO:0007669"/>
    <property type="project" value="InterPro"/>
</dbReference>
<name>A0A2C6KE90_9APIC</name>
<dbReference type="Proteomes" id="UP000221165">
    <property type="component" value="Unassembled WGS sequence"/>
</dbReference>
<accession>A0A2C6KE90</accession>
<dbReference type="GO" id="GO:0000287">
    <property type="term" value="F:magnesium ion binding"/>
    <property type="evidence" value="ECO:0007669"/>
    <property type="project" value="InterPro"/>
</dbReference>
<comment type="catalytic activity">
    <reaction evidence="12">
        <text>IMP + H2O = inosine + phosphate</text>
        <dbReference type="Rhea" id="RHEA:27718"/>
        <dbReference type="ChEBI" id="CHEBI:15377"/>
        <dbReference type="ChEBI" id="CHEBI:17596"/>
        <dbReference type="ChEBI" id="CHEBI:43474"/>
        <dbReference type="ChEBI" id="CHEBI:58053"/>
        <dbReference type="EC" id="3.1.3.99"/>
    </reaction>
</comment>
<dbReference type="AlphaFoldDB" id="A0A2C6KE90"/>
<evidence type="ECO:0000256" key="3">
    <source>
        <dbReference type="ARBA" id="ARBA00011881"/>
    </source>
</evidence>
<dbReference type="EMBL" id="MIGC01001724">
    <property type="protein sequence ID" value="PHJ22331.1"/>
    <property type="molecule type" value="Genomic_DNA"/>
</dbReference>
<proteinExistence type="inferred from homology"/>
<feature type="compositionally biased region" description="Low complexity" evidence="13">
    <location>
        <begin position="10"/>
        <end position="24"/>
    </location>
</feature>
<feature type="compositionally biased region" description="Low complexity" evidence="13">
    <location>
        <begin position="41"/>
        <end position="54"/>
    </location>
</feature>
<evidence type="ECO:0000256" key="8">
    <source>
        <dbReference type="ARBA" id="ARBA00022801"/>
    </source>
</evidence>
<feature type="compositionally biased region" description="Acidic residues" evidence="13">
    <location>
        <begin position="168"/>
        <end position="183"/>
    </location>
</feature>
<evidence type="ECO:0000256" key="7">
    <source>
        <dbReference type="ARBA" id="ARBA00022741"/>
    </source>
</evidence>
<dbReference type="GO" id="GO:0005524">
    <property type="term" value="F:ATP binding"/>
    <property type="evidence" value="ECO:0007669"/>
    <property type="project" value="UniProtKB-KW"/>
</dbReference>
<keyword evidence="15" id="KW-1185">Reference proteome</keyword>
<dbReference type="EC" id="3.1.3.99" evidence="4"/>
<evidence type="ECO:0000256" key="6">
    <source>
        <dbReference type="ARBA" id="ARBA00022723"/>
    </source>
</evidence>
<dbReference type="GO" id="GO:0008253">
    <property type="term" value="F:5'-nucleotidase activity"/>
    <property type="evidence" value="ECO:0007669"/>
    <property type="project" value="InterPro"/>
</dbReference>
<dbReference type="VEuPathDB" id="ToxoDB:CSUI_003819"/>
<feature type="compositionally biased region" description="Low complexity" evidence="13">
    <location>
        <begin position="127"/>
        <end position="151"/>
    </location>
</feature>
<dbReference type="PANTHER" id="PTHR28213">
    <property type="entry name" value="IMP-SPECIFIC 5'-NUCLEOTIDASE 1"/>
    <property type="match status" value="1"/>
</dbReference>
<evidence type="ECO:0000256" key="11">
    <source>
        <dbReference type="ARBA" id="ARBA00023080"/>
    </source>
</evidence>
<feature type="compositionally biased region" description="Basic and acidic residues" evidence="13">
    <location>
        <begin position="502"/>
        <end position="512"/>
    </location>
</feature>
<evidence type="ECO:0000313" key="15">
    <source>
        <dbReference type="Proteomes" id="UP000221165"/>
    </source>
</evidence>
<gene>
    <name evidence="14" type="ORF">CSUI_003819</name>
</gene>
<comment type="similarity">
    <text evidence="2">Belongs to the ISN1 family.</text>
</comment>
<evidence type="ECO:0000256" key="13">
    <source>
        <dbReference type="SAM" id="MobiDB-lite"/>
    </source>
</evidence>